<dbReference type="UniPathway" id="UPA00358">
    <property type="reaction ID" value="UER00476"/>
</dbReference>
<dbReference type="InterPro" id="IPR029044">
    <property type="entry name" value="Nucleotide-diphossugar_trans"/>
</dbReference>
<comment type="function">
    <text evidence="5">Activates KDO (a required 8-carbon sugar) for incorporation into bacterial lipopolysaccharide in Gram-negative bacteria.</text>
</comment>
<sequence>MKILGVIPARYGSTRFPGKPLAMICGKPMIQHVYQRCLRAKRLDEVVVATDDIRIYNCVRGFNGQVVVTSKKHRSGSDRIAEVIRKPRYRGFNIILNIQGDEPLIDPRAINLLAKIMFDNPKEQMATLATNFKNAREVANPTTAKVVTDIQGRALYFSRCPIPFIRDQNAGKAGPFLKHIGLYAYRRNFLLKFTSWSVGRLEKLEKLEQLRALENGTAVKVLRTNYRSLSVDSPGDVSKIEKNIRLNEGRLKRG</sequence>
<organism evidence="6 7">
    <name type="scientific">Candidatus Edwardsbacteria bacterium GWF2_54_11</name>
    <dbReference type="NCBI Taxonomy" id="1817851"/>
    <lineage>
        <taxon>Bacteria</taxon>
        <taxon>Candidatus Edwardsiibacteriota</taxon>
    </lineage>
</organism>
<evidence type="ECO:0000256" key="3">
    <source>
        <dbReference type="ARBA" id="ARBA00022695"/>
    </source>
</evidence>
<evidence type="ECO:0000313" key="6">
    <source>
        <dbReference type="EMBL" id="OGF13568.1"/>
    </source>
</evidence>
<name>A0A1F5RGQ8_9BACT</name>
<dbReference type="AlphaFoldDB" id="A0A1F5RGQ8"/>
<dbReference type="NCBIfam" id="TIGR00466">
    <property type="entry name" value="kdsB"/>
    <property type="match status" value="1"/>
</dbReference>
<evidence type="ECO:0000256" key="1">
    <source>
        <dbReference type="ARBA" id="ARBA00004370"/>
    </source>
</evidence>
<comment type="caution">
    <text evidence="6">The sequence shown here is derived from an EMBL/GenBank/DDBJ whole genome shotgun (WGS) entry which is preliminary data.</text>
</comment>
<dbReference type="EC" id="2.7.7.38" evidence="5"/>
<dbReference type="GO" id="GO:0008690">
    <property type="term" value="F:3-deoxy-manno-octulosonate cytidylyltransferase activity"/>
    <property type="evidence" value="ECO:0007669"/>
    <property type="project" value="UniProtKB-UniRule"/>
</dbReference>
<dbReference type="SUPFAM" id="SSF53448">
    <property type="entry name" value="Nucleotide-diphospho-sugar transferases"/>
    <property type="match status" value="1"/>
</dbReference>
<evidence type="ECO:0000256" key="4">
    <source>
        <dbReference type="ARBA" id="ARBA00022985"/>
    </source>
</evidence>
<dbReference type="Gene3D" id="3.90.550.10">
    <property type="entry name" value="Spore Coat Polysaccharide Biosynthesis Protein SpsA, Chain A"/>
    <property type="match status" value="1"/>
</dbReference>
<dbReference type="InterPro" id="IPR004528">
    <property type="entry name" value="KdsB"/>
</dbReference>
<dbReference type="GO" id="GO:0009103">
    <property type="term" value="P:lipopolysaccharide biosynthetic process"/>
    <property type="evidence" value="ECO:0007669"/>
    <property type="project" value="UniProtKB-UniRule"/>
</dbReference>
<dbReference type="NCBIfam" id="NF009905">
    <property type="entry name" value="PRK13368.1"/>
    <property type="match status" value="1"/>
</dbReference>
<keyword evidence="4 5" id="KW-0448">Lipopolysaccharide biosynthesis</keyword>
<dbReference type="HAMAP" id="MF_00057">
    <property type="entry name" value="KdsB"/>
    <property type="match status" value="1"/>
</dbReference>
<dbReference type="PANTHER" id="PTHR42866">
    <property type="entry name" value="3-DEOXY-MANNO-OCTULOSONATE CYTIDYLYLTRANSFERASE"/>
    <property type="match status" value="1"/>
</dbReference>
<accession>A0A1F5RGQ8</accession>
<gene>
    <name evidence="5" type="primary">kdsB</name>
    <name evidence="6" type="ORF">A2024_07235</name>
</gene>
<evidence type="ECO:0000256" key="5">
    <source>
        <dbReference type="HAMAP-Rule" id="MF_00057"/>
    </source>
</evidence>
<reference evidence="6 7" key="1">
    <citation type="journal article" date="2016" name="Nat. Commun.">
        <title>Thousands of microbial genomes shed light on interconnected biogeochemical processes in an aquifer system.</title>
        <authorList>
            <person name="Anantharaman K."/>
            <person name="Brown C.T."/>
            <person name="Hug L.A."/>
            <person name="Sharon I."/>
            <person name="Castelle C.J."/>
            <person name="Probst A.J."/>
            <person name="Thomas B.C."/>
            <person name="Singh A."/>
            <person name="Wilkins M.J."/>
            <person name="Karaoz U."/>
            <person name="Brodie E.L."/>
            <person name="Williams K.H."/>
            <person name="Hubbard S.S."/>
            <person name="Banfield J.F."/>
        </authorList>
    </citation>
    <scope>NUCLEOTIDE SEQUENCE [LARGE SCALE GENOMIC DNA]</scope>
</reference>
<dbReference type="Proteomes" id="UP000177230">
    <property type="component" value="Unassembled WGS sequence"/>
</dbReference>
<dbReference type="InterPro" id="IPR003329">
    <property type="entry name" value="Cytidylyl_trans"/>
</dbReference>
<dbReference type="GO" id="GO:0033468">
    <property type="term" value="P:CMP-keto-3-deoxy-D-manno-octulosonic acid biosynthetic process"/>
    <property type="evidence" value="ECO:0007669"/>
    <property type="project" value="UniProtKB-UniRule"/>
</dbReference>
<dbReference type="GO" id="GO:0016020">
    <property type="term" value="C:membrane"/>
    <property type="evidence" value="ECO:0007669"/>
    <property type="project" value="UniProtKB-SubCell"/>
</dbReference>
<dbReference type="FunFam" id="3.90.550.10:FF:000011">
    <property type="entry name" value="3-deoxy-manno-octulosonate cytidylyltransferase"/>
    <property type="match status" value="1"/>
</dbReference>
<dbReference type="PANTHER" id="PTHR42866:SF2">
    <property type="entry name" value="3-DEOXY-MANNO-OCTULOSONATE CYTIDYLYLTRANSFERASE, MITOCHONDRIAL"/>
    <property type="match status" value="1"/>
</dbReference>
<dbReference type="GO" id="GO:0005829">
    <property type="term" value="C:cytosol"/>
    <property type="evidence" value="ECO:0007669"/>
    <property type="project" value="TreeGrafter"/>
</dbReference>
<evidence type="ECO:0000256" key="2">
    <source>
        <dbReference type="ARBA" id="ARBA00022679"/>
    </source>
</evidence>
<keyword evidence="2 5" id="KW-0808">Transferase</keyword>
<comment type="catalytic activity">
    <reaction evidence="5">
        <text>3-deoxy-alpha-D-manno-oct-2-ulosonate + CTP = CMP-3-deoxy-beta-D-manno-octulosonate + diphosphate</text>
        <dbReference type="Rhea" id="RHEA:23448"/>
        <dbReference type="ChEBI" id="CHEBI:33019"/>
        <dbReference type="ChEBI" id="CHEBI:37563"/>
        <dbReference type="ChEBI" id="CHEBI:85986"/>
        <dbReference type="ChEBI" id="CHEBI:85987"/>
        <dbReference type="EC" id="2.7.7.38"/>
    </reaction>
</comment>
<dbReference type="NCBIfam" id="NF003952">
    <property type="entry name" value="PRK05450.1-5"/>
    <property type="match status" value="1"/>
</dbReference>
<proteinExistence type="inferred from homology"/>
<dbReference type="Pfam" id="PF02348">
    <property type="entry name" value="CTP_transf_3"/>
    <property type="match status" value="1"/>
</dbReference>
<dbReference type="CDD" id="cd02517">
    <property type="entry name" value="CMP-KDO-Synthetase"/>
    <property type="match status" value="1"/>
</dbReference>
<comment type="similarity">
    <text evidence="5">Belongs to the KdsB family.</text>
</comment>
<comment type="subcellular location">
    <subcellularLocation>
        <location evidence="5">Cytoplasm</location>
    </subcellularLocation>
    <subcellularLocation>
        <location evidence="1">Membrane</location>
    </subcellularLocation>
</comment>
<dbReference type="EMBL" id="MFFM01000015">
    <property type="protein sequence ID" value="OGF13568.1"/>
    <property type="molecule type" value="Genomic_DNA"/>
</dbReference>
<evidence type="ECO:0000313" key="7">
    <source>
        <dbReference type="Proteomes" id="UP000177230"/>
    </source>
</evidence>
<dbReference type="NCBIfam" id="NF003950">
    <property type="entry name" value="PRK05450.1-3"/>
    <property type="match status" value="1"/>
</dbReference>
<keyword evidence="3 5" id="KW-0548">Nucleotidyltransferase</keyword>
<protein>
    <recommendedName>
        <fullName evidence="5">3-deoxy-manno-octulosonate cytidylyltransferase</fullName>
        <ecNumber evidence="5">2.7.7.38</ecNumber>
    </recommendedName>
    <alternativeName>
        <fullName evidence="5">CMP-2-keto-3-deoxyoctulosonic acid synthase</fullName>
        <shortName evidence="5">CKS</shortName>
        <shortName evidence="5">CMP-KDO synthase</shortName>
    </alternativeName>
</protein>
<keyword evidence="5" id="KW-0963">Cytoplasm</keyword>
<comment type="pathway">
    <text evidence="5">Nucleotide-sugar biosynthesis; CMP-3-deoxy-D-manno-octulosonate biosynthesis; CMP-3-deoxy-D-manno-octulosonate from 3-deoxy-D-manno-octulosonate and CTP: step 1/1.</text>
</comment>